<comment type="similarity">
    <text evidence="2">Belongs to the AAA ATPase family. BCS1 subfamily.</text>
</comment>
<dbReference type="EMBL" id="OZ037951">
    <property type="protein sequence ID" value="CAL1714275.1"/>
    <property type="molecule type" value="Genomic_DNA"/>
</dbReference>
<comment type="catalytic activity">
    <reaction evidence="11">
        <text>ATP + H2O = ADP + phosphate + H(+)</text>
        <dbReference type="Rhea" id="RHEA:13065"/>
        <dbReference type="ChEBI" id="CHEBI:15377"/>
        <dbReference type="ChEBI" id="CHEBI:15378"/>
        <dbReference type="ChEBI" id="CHEBI:30616"/>
        <dbReference type="ChEBI" id="CHEBI:43474"/>
        <dbReference type="ChEBI" id="CHEBI:456216"/>
    </reaction>
    <physiologicalReaction direction="left-to-right" evidence="11">
        <dbReference type="Rhea" id="RHEA:13066"/>
    </physiologicalReaction>
</comment>
<keyword evidence="4 12" id="KW-0547">Nucleotide-binding</keyword>
<dbReference type="SMART" id="SM00382">
    <property type="entry name" value="AAA"/>
    <property type="match status" value="1"/>
</dbReference>
<keyword evidence="8" id="KW-1133">Transmembrane helix</keyword>
<evidence type="ECO:0000256" key="2">
    <source>
        <dbReference type="ARBA" id="ARBA00007448"/>
    </source>
</evidence>
<keyword evidence="17" id="KW-1185">Reference proteome</keyword>
<keyword evidence="10" id="KW-0472">Membrane</keyword>
<gene>
    <name evidence="16" type="ORF">GFSPODELE1_LOCUS9696</name>
</gene>
<evidence type="ECO:0000256" key="8">
    <source>
        <dbReference type="ARBA" id="ARBA00022989"/>
    </source>
</evidence>
<feature type="domain" description="BCS1 N-terminal" evidence="15">
    <location>
        <begin position="64"/>
        <end position="241"/>
    </location>
</feature>
<dbReference type="InterPro" id="IPR057495">
    <property type="entry name" value="AAA_lid_BCS1"/>
</dbReference>
<protein>
    <recommendedName>
        <fullName evidence="18">P-loop containing nucleoside triphosphate hydrolase protein</fullName>
    </recommendedName>
</protein>
<evidence type="ECO:0000256" key="11">
    <source>
        <dbReference type="ARBA" id="ARBA00048778"/>
    </source>
</evidence>
<dbReference type="InterPro" id="IPR014851">
    <property type="entry name" value="BCS1_N"/>
</dbReference>
<dbReference type="Pfam" id="PF08740">
    <property type="entry name" value="BCS1_N"/>
    <property type="match status" value="1"/>
</dbReference>
<evidence type="ECO:0000256" key="13">
    <source>
        <dbReference type="SAM" id="MobiDB-lite"/>
    </source>
</evidence>
<evidence type="ECO:0000256" key="5">
    <source>
        <dbReference type="ARBA" id="ARBA00022792"/>
    </source>
</evidence>
<evidence type="ECO:0000256" key="3">
    <source>
        <dbReference type="ARBA" id="ARBA00022692"/>
    </source>
</evidence>
<dbReference type="InterPro" id="IPR003593">
    <property type="entry name" value="AAA+_ATPase"/>
</dbReference>
<accession>A0ABP1E2I5</accession>
<evidence type="ECO:0008006" key="18">
    <source>
        <dbReference type="Google" id="ProtNLM"/>
    </source>
</evidence>
<name>A0ABP1E2I5_9APHY</name>
<sequence>MDPVELLQKTLSVFSDVAQGDNSTMATATNATNSPSSTNATPGLSGLLTMLLSFSALTDWLKLFVIGGAVESCRRLLFSLWRSFTQSFWITATFDCDDLSFNWIMFWLSKHPKWGKARTLEVSTRSFGLSSAAVTVDGEGDCDSNRKLSYLPSVSESYSLWHKHRYMTVIREKSQDGFYRTVETLQIKILARDHRVLTDLLLEAKMAYQAAQEHLISVYVSDACNSWRMVATRPKRPLKSIVLDPGLKDLLLEDARDFLASKSWYSERGIPFRRGYLLYGAPGSGKTSIIQSIAGELGLDVYVISLSRMGLDDTGLSELISELPEKCIALMEDIDAAFHRGITRDMDENPNKPKKPQDEREKEKDEDKSSRITLSGLLNALDGVGAQEGRILFATTNRYNALDPALCRPGRMDLHIEFKLASKYQAEELFKCFYMPSDTPIPESSEKVVEKPEQDVDSAYASGSSSPATSEVRDLIDLDCPSSPPSTVATFSSSSHTLTGQTHRLRGPKLSASHVSALAASFAAAIPDREVSMASLQGYLMMYKTRPVEAAHEAPAWVDRQREERLQKTNPTPGDTSTS</sequence>
<evidence type="ECO:0000256" key="12">
    <source>
        <dbReference type="RuleBase" id="RU003651"/>
    </source>
</evidence>
<evidence type="ECO:0000259" key="15">
    <source>
        <dbReference type="SMART" id="SM01024"/>
    </source>
</evidence>
<evidence type="ECO:0000256" key="10">
    <source>
        <dbReference type="ARBA" id="ARBA00023136"/>
    </source>
</evidence>
<dbReference type="Pfam" id="PF25426">
    <property type="entry name" value="AAA_lid_BCS1"/>
    <property type="match status" value="1"/>
</dbReference>
<keyword evidence="5" id="KW-0999">Mitochondrion inner membrane</keyword>
<keyword evidence="6" id="KW-0378">Hydrolase</keyword>
<dbReference type="Pfam" id="PF00004">
    <property type="entry name" value="AAA"/>
    <property type="match status" value="1"/>
</dbReference>
<dbReference type="Proteomes" id="UP001497453">
    <property type="component" value="Chromosome 8"/>
</dbReference>
<proteinExistence type="inferred from homology"/>
<feature type="compositionally biased region" description="Polar residues" evidence="13">
    <location>
        <begin position="568"/>
        <end position="579"/>
    </location>
</feature>
<dbReference type="SUPFAM" id="SSF52540">
    <property type="entry name" value="P-loop containing nucleoside triphosphate hydrolases"/>
    <property type="match status" value="1"/>
</dbReference>
<feature type="region of interest" description="Disordered" evidence="13">
    <location>
        <begin position="441"/>
        <end position="472"/>
    </location>
</feature>
<evidence type="ECO:0000256" key="4">
    <source>
        <dbReference type="ARBA" id="ARBA00022741"/>
    </source>
</evidence>
<keyword evidence="3" id="KW-0812">Transmembrane</keyword>
<dbReference type="InterPro" id="IPR050747">
    <property type="entry name" value="Mitochondrial_chaperone_BCS1"/>
</dbReference>
<feature type="domain" description="AAA+ ATPase" evidence="14">
    <location>
        <begin position="272"/>
        <end position="422"/>
    </location>
</feature>
<evidence type="ECO:0000256" key="1">
    <source>
        <dbReference type="ARBA" id="ARBA00004434"/>
    </source>
</evidence>
<comment type="subcellular location">
    <subcellularLocation>
        <location evidence="1">Mitochondrion inner membrane</location>
        <topology evidence="1">Single-pass membrane protein</topology>
    </subcellularLocation>
</comment>
<evidence type="ECO:0000256" key="7">
    <source>
        <dbReference type="ARBA" id="ARBA00022840"/>
    </source>
</evidence>
<evidence type="ECO:0000256" key="6">
    <source>
        <dbReference type="ARBA" id="ARBA00022801"/>
    </source>
</evidence>
<dbReference type="PANTHER" id="PTHR23070">
    <property type="entry name" value="BCS1 AAA-TYPE ATPASE"/>
    <property type="match status" value="1"/>
</dbReference>
<dbReference type="InterPro" id="IPR003960">
    <property type="entry name" value="ATPase_AAA_CS"/>
</dbReference>
<evidence type="ECO:0000259" key="14">
    <source>
        <dbReference type="SMART" id="SM00382"/>
    </source>
</evidence>
<feature type="region of interest" description="Disordered" evidence="13">
    <location>
        <begin position="342"/>
        <end position="370"/>
    </location>
</feature>
<dbReference type="Gene3D" id="3.40.50.300">
    <property type="entry name" value="P-loop containing nucleotide triphosphate hydrolases"/>
    <property type="match status" value="1"/>
</dbReference>
<dbReference type="InterPro" id="IPR027417">
    <property type="entry name" value="P-loop_NTPase"/>
</dbReference>
<organism evidence="16 17">
    <name type="scientific">Somion occarium</name>
    <dbReference type="NCBI Taxonomy" id="3059160"/>
    <lineage>
        <taxon>Eukaryota</taxon>
        <taxon>Fungi</taxon>
        <taxon>Dikarya</taxon>
        <taxon>Basidiomycota</taxon>
        <taxon>Agaricomycotina</taxon>
        <taxon>Agaricomycetes</taxon>
        <taxon>Polyporales</taxon>
        <taxon>Cerrenaceae</taxon>
        <taxon>Somion</taxon>
    </lineage>
</organism>
<dbReference type="SMART" id="SM01024">
    <property type="entry name" value="BCS1_N"/>
    <property type="match status" value="1"/>
</dbReference>
<feature type="compositionally biased region" description="Basic and acidic residues" evidence="13">
    <location>
        <begin position="444"/>
        <end position="454"/>
    </location>
</feature>
<evidence type="ECO:0000313" key="17">
    <source>
        <dbReference type="Proteomes" id="UP001497453"/>
    </source>
</evidence>
<dbReference type="InterPro" id="IPR003959">
    <property type="entry name" value="ATPase_AAA_core"/>
</dbReference>
<evidence type="ECO:0000313" key="16">
    <source>
        <dbReference type="EMBL" id="CAL1714275.1"/>
    </source>
</evidence>
<evidence type="ECO:0000256" key="9">
    <source>
        <dbReference type="ARBA" id="ARBA00023128"/>
    </source>
</evidence>
<dbReference type="PROSITE" id="PS00674">
    <property type="entry name" value="AAA"/>
    <property type="match status" value="1"/>
</dbReference>
<keyword evidence="9" id="KW-0496">Mitochondrion</keyword>
<keyword evidence="7 12" id="KW-0067">ATP-binding</keyword>
<feature type="region of interest" description="Disordered" evidence="13">
    <location>
        <begin position="551"/>
        <end position="579"/>
    </location>
</feature>
<reference evidence="17" key="1">
    <citation type="submission" date="2024-04" db="EMBL/GenBank/DDBJ databases">
        <authorList>
            <person name="Shaw F."/>
            <person name="Minotto A."/>
        </authorList>
    </citation>
    <scope>NUCLEOTIDE SEQUENCE [LARGE SCALE GENOMIC DNA]</scope>
</reference>